<dbReference type="OrthoDB" id="693649at2759"/>
<dbReference type="InterPro" id="IPR036047">
    <property type="entry name" value="F-box-like_dom_sf"/>
</dbReference>
<evidence type="ECO:0000259" key="2">
    <source>
        <dbReference type="Pfam" id="PF23635"/>
    </source>
</evidence>
<proteinExistence type="predicted"/>
<organism evidence="3">
    <name type="scientific">Setaria italica</name>
    <name type="common">Foxtail millet</name>
    <name type="synonym">Panicum italicum</name>
    <dbReference type="NCBI Taxonomy" id="4555"/>
    <lineage>
        <taxon>Eukaryota</taxon>
        <taxon>Viridiplantae</taxon>
        <taxon>Streptophyta</taxon>
        <taxon>Embryophyta</taxon>
        <taxon>Tracheophyta</taxon>
        <taxon>Spermatophyta</taxon>
        <taxon>Magnoliopsida</taxon>
        <taxon>Liliopsida</taxon>
        <taxon>Poales</taxon>
        <taxon>Poaceae</taxon>
        <taxon>PACMAD clade</taxon>
        <taxon>Panicoideae</taxon>
        <taxon>Panicodae</taxon>
        <taxon>Paniceae</taxon>
        <taxon>Cenchrinae</taxon>
        <taxon>Setaria</taxon>
    </lineage>
</organism>
<dbReference type="SUPFAM" id="SSF81383">
    <property type="entry name" value="F-box domain"/>
    <property type="match status" value="1"/>
</dbReference>
<dbReference type="InterPro" id="IPR056594">
    <property type="entry name" value="AT5G49610-like_b-prop"/>
</dbReference>
<reference evidence="3" key="1">
    <citation type="journal article" date="2012" name="Nat. Biotechnol.">
        <title>Reference genome sequence of the model plant Setaria.</title>
        <authorList>
            <person name="Bennetzen J.L."/>
            <person name="Schmutz J."/>
            <person name="Wang H."/>
            <person name="Percifield R."/>
            <person name="Hawkins J."/>
            <person name="Pontaroli A.C."/>
            <person name="Estep M."/>
            <person name="Feng L."/>
            <person name="Vaughn J.N."/>
            <person name="Grimwood J."/>
            <person name="Jenkins J."/>
            <person name="Barry K."/>
            <person name="Lindquist E."/>
            <person name="Hellsten U."/>
            <person name="Deshpande S."/>
            <person name="Wang X."/>
            <person name="Wu X."/>
            <person name="Mitros T."/>
            <person name="Triplett J."/>
            <person name="Yang X."/>
            <person name="Ye C.Y."/>
            <person name="Mauro-Herrera M."/>
            <person name="Wang L."/>
            <person name="Li P."/>
            <person name="Sharma M."/>
            <person name="Sharma R."/>
            <person name="Ronald P.C."/>
            <person name="Panaud O."/>
            <person name="Kellogg E.A."/>
            <person name="Brutnell T.P."/>
            <person name="Doust A.N."/>
            <person name="Tuskan G.A."/>
            <person name="Rokhsar D."/>
            <person name="Devos K.M."/>
        </authorList>
    </citation>
    <scope>NUCLEOTIDE SEQUENCE [LARGE SCALE GENOMIC DNA]</scope>
    <source>
        <strain evidence="3">Yugu1</strain>
    </source>
</reference>
<evidence type="ECO:0000313" key="3">
    <source>
        <dbReference type="EMBL" id="RCV43409.1"/>
    </source>
</evidence>
<dbReference type="Pfam" id="PF23635">
    <property type="entry name" value="Beta-prop_AT5G49610-like"/>
    <property type="match status" value="1"/>
</dbReference>
<sequence>MSRRPSCQPIRCLRSMQPPEGELPPSSSRSQRLRLTIEDDDGGETTESEALVSPLENDDLVADSLLLLPALPSSLLRASLVCKRWFRVVSNPRFLRAFRAHHRKPPLLGLFNCNSGRIVFTPMLDPPDEIPVGRFALKVPLSTKLLCCHHGRVLMHDVVEQYFSVWEPVTGELCHISKPPSFVPYKMTFTDAAVLCASTDEGHVHGACHSDPFKVVVVAGDSERFYGCIYSSETRAWDSFLSIMWPPHIRIIHGTCGSQLFRNSICLLLLGEKLAILEFDWARQSLAVIDVPYALDWCNFMSGRTQFLIKPSDGGGGLSFVVQEFFTVHVWKRASDSDGVATWMLGNTIELNSALSLGPPADLRMRIVIMESDDDGNVLFKKSNSPDVFMVNIESRKVMKLPKTYPFQDGHPFSSFYTPGMHVNTGCDDEVEKIPGA</sequence>
<evidence type="ECO:0000256" key="1">
    <source>
        <dbReference type="SAM" id="MobiDB-lite"/>
    </source>
</evidence>
<reference evidence="3" key="2">
    <citation type="submission" date="2015-07" db="EMBL/GenBank/DDBJ databases">
        <authorList>
            <person name="Noorani M."/>
        </authorList>
    </citation>
    <scope>NUCLEOTIDE SEQUENCE</scope>
    <source>
        <strain evidence="3">Yugu1</strain>
    </source>
</reference>
<dbReference type="AlphaFoldDB" id="A0A368SLV2"/>
<dbReference type="PANTHER" id="PTHR32133:SF271">
    <property type="entry name" value="F-BOX DOMAIN-CONTAINING PROTEIN"/>
    <property type="match status" value="1"/>
</dbReference>
<feature type="compositionally biased region" description="Low complexity" evidence="1">
    <location>
        <begin position="23"/>
        <end position="33"/>
    </location>
</feature>
<feature type="region of interest" description="Disordered" evidence="1">
    <location>
        <begin position="1"/>
        <end position="33"/>
    </location>
</feature>
<accession>A0A368SLV2</accession>
<name>A0A368SLV2_SETIT</name>
<feature type="domain" description="F-box protein AT5G49610-like beta-propeller" evidence="2">
    <location>
        <begin position="270"/>
        <end position="413"/>
    </location>
</feature>
<gene>
    <name evidence="3" type="ORF">SETIT_9G292100v2</name>
</gene>
<dbReference type="PANTHER" id="PTHR32133">
    <property type="entry name" value="OS07G0120400 PROTEIN"/>
    <property type="match status" value="1"/>
</dbReference>
<protein>
    <recommendedName>
        <fullName evidence="2">F-box protein AT5G49610-like beta-propeller domain-containing protein</fullName>
    </recommendedName>
</protein>
<dbReference type="EMBL" id="CM003536">
    <property type="protein sequence ID" value="RCV43409.1"/>
    <property type="molecule type" value="Genomic_DNA"/>
</dbReference>